<dbReference type="Proteomes" id="UP000499080">
    <property type="component" value="Unassembled WGS sequence"/>
</dbReference>
<evidence type="ECO:0000313" key="1">
    <source>
        <dbReference type="EMBL" id="GBM70426.1"/>
    </source>
</evidence>
<name>A0A4Y2HZR0_ARAVE</name>
<reference evidence="1 2" key="1">
    <citation type="journal article" date="2019" name="Sci. Rep.">
        <title>Orb-weaving spider Araneus ventricosus genome elucidates the spidroin gene catalogue.</title>
        <authorList>
            <person name="Kono N."/>
            <person name="Nakamura H."/>
            <person name="Ohtoshi R."/>
            <person name="Moran D.A.P."/>
            <person name="Shinohara A."/>
            <person name="Yoshida Y."/>
            <person name="Fujiwara M."/>
            <person name="Mori M."/>
            <person name="Tomita M."/>
            <person name="Arakawa K."/>
        </authorList>
    </citation>
    <scope>NUCLEOTIDE SEQUENCE [LARGE SCALE GENOMIC DNA]</scope>
</reference>
<protein>
    <submittedName>
        <fullName evidence="1">Uncharacterized protein</fullName>
    </submittedName>
</protein>
<dbReference type="OrthoDB" id="5954275at2759"/>
<keyword evidence="2" id="KW-1185">Reference proteome</keyword>
<dbReference type="EMBL" id="BGPR01002251">
    <property type="protein sequence ID" value="GBM70426.1"/>
    <property type="molecule type" value="Genomic_DNA"/>
</dbReference>
<sequence length="130" mass="14366">MIIMSLSAGKIQCDRKAANAHHCRTVYLNSGKNISNTSELKESLLYMGGVRNSEVSVIEINNSNTHYTFQIIQNISTYHSAEVWQYFGIGPGKDISLNEEAVLSSGYNVLSEFSSSQQHTSNNAFSIKAK</sequence>
<organism evidence="1 2">
    <name type="scientific">Araneus ventricosus</name>
    <name type="common">Orbweaver spider</name>
    <name type="synonym">Epeira ventricosa</name>
    <dbReference type="NCBI Taxonomy" id="182803"/>
    <lineage>
        <taxon>Eukaryota</taxon>
        <taxon>Metazoa</taxon>
        <taxon>Ecdysozoa</taxon>
        <taxon>Arthropoda</taxon>
        <taxon>Chelicerata</taxon>
        <taxon>Arachnida</taxon>
        <taxon>Araneae</taxon>
        <taxon>Araneomorphae</taxon>
        <taxon>Entelegynae</taxon>
        <taxon>Araneoidea</taxon>
        <taxon>Araneidae</taxon>
        <taxon>Araneus</taxon>
    </lineage>
</organism>
<gene>
    <name evidence="1" type="ORF">AVEN_154425_1</name>
</gene>
<proteinExistence type="predicted"/>
<comment type="caution">
    <text evidence="1">The sequence shown here is derived from an EMBL/GenBank/DDBJ whole genome shotgun (WGS) entry which is preliminary data.</text>
</comment>
<evidence type="ECO:0000313" key="2">
    <source>
        <dbReference type="Proteomes" id="UP000499080"/>
    </source>
</evidence>
<accession>A0A4Y2HZR0</accession>
<dbReference type="AlphaFoldDB" id="A0A4Y2HZR0"/>